<evidence type="ECO:0000256" key="1">
    <source>
        <dbReference type="SAM" id="MobiDB-lite"/>
    </source>
</evidence>
<evidence type="ECO:0000313" key="3">
    <source>
        <dbReference type="Proteomes" id="UP000449547"/>
    </source>
</evidence>
<proteinExistence type="predicted"/>
<feature type="region of interest" description="Disordered" evidence="1">
    <location>
        <begin position="1"/>
        <end position="30"/>
    </location>
</feature>
<name>A0A642UW73_DIURU</name>
<accession>A0A642UW73</accession>
<dbReference type="GeneID" id="54780053"/>
<keyword evidence="3" id="KW-1185">Reference proteome</keyword>
<organism evidence="2 3">
    <name type="scientific">Diutina rugosa</name>
    <name type="common">Yeast</name>
    <name type="synonym">Candida rugosa</name>
    <dbReference type="NCBI Taxonomy" id="5481"/>
    <lineage>
        <taxon>Eukaryota</taxon>
        <taxon>Fungi</taxon>
        <taxon>Dikarya</taxon>
        <taxon>Ascomycota</taxon>
        <taxon>Saccharomycotina</taxon>
        <taxon>Pichiomycetes</taxon>
        <taxon>Debaryomycetaceae</taxon>
        <taxon>Diutina</taxon>
    </lineage>
</organism>
<dbReference type="RefSeq" id="XP_034013757.1">
    <property type="nucleotide sequence ID" value="XM_034153940.1"/>
</dbReference>
<sequence length="432" mass="49512">MSNPFELEIKDDSTTSGDEAPPHASPITPPEELRALSEQWQVPTLRYVYNSPHEAPTQFDEIITEDSEDRSFPIPALPQTVDESDSFEEMPYSLGQSTPIAFGQVGMRNSLANAEHRQSLQSGKFLIQEQQEALVSLRRLTQMQLGTLDNHQIEALTEHQTFVESEPPTQPHDLYTELSEEEPSESLSPINSGDSYIAYLKSSPTPPTIGDPIFRPSIVDSPRVRRILRALPTDNDRQCIGEFILKYRHRLDETEREFTTLNDELFNIVNGILDHFSQLTLEEREKLDEKVKKCQSDWVETIGDINEHERQVSANAAPKAWDLSQIEAKAKFRESVWKLVQQYKTIYLDETRLSPDHMYTIDWAFDSFQENMMPFADATSAVHDLHRIQEETLGDTDVYPLECQYNYFEFGVKFPDGDKMLSLTFEEPEADG</sequence>
<gene>
    <name evidence="2" type="ORF">DIURU_001400</name>
</gene>
<evidence type="ECO:0000313" key="2">
    <source>
        <dbReference type="EMBL" id="KAA8905597.1"/>
    </source>
</evidence>
<feature type="region of interest" description="Disordered" evidence="1">
    <location>
        <begin position="160"/>
        <end position="190"/>
    </location>
</feature>
<dbReference type="Proteomes" id="UP000449547">
    <property type="component" value="Unassembled WGS sequence"/>
</dbReference>
<reference evidence="2 3" key="1">
    <citation type="submission" date="2019-07" db="EMBL/GenBank/DDBJ databases">
        <title>Genome assembly of two rare yeast pathogens: Diutina rugosa and Trichomonascus ciferrii.</title>
        <authorList>
            <person name="Mixao V."/>
            <person name="Saus E."/>
            <person name="Hansen A."/>
            <person name="Lass-Flor C."/>
            <person name="Gabaldon T."/>
        </authorList>
    </citation>
    <scope>NUCLEOTIDE SEQUENCE [LARGE SCALE GENOMIC DNA]</scope>
    <source>
        <strain evidence="2 3">CBS 613</strain>
    </source>
</reference>
<dbReference type="EMBL" id="SWFT01000044">
    <property type="protein sequence ID" value="KAA8905597.1"/>
    <property type="molecule type" value="Genomic_DNA"/>
</dbReference>
<protein>
    <submittedName>
        <fullName evidence="2">Uncharacterized protein</fullName>
    </submittedName>
</protein>
<dbReference type="AlphaFoldDB" id="A0A642UW73"/>
<dbReference type="VEuPathDB" id="FungiDB:DIURU_001400"/>
<comment type="caution">
    <text evidence="2">The sequence shown here is derived from an EMBL/GenBank/DDBJ whole genome shotgun (WGS) entry which is preliminary data.</text>
</comment>